<dbReference type="AlphaFoldDB" id="A0A9Q1FNY2"/>
<feature type="compositionally biased region" description="Basic and acidic residues" evidence="1">
    <location>
        <begin position="18"/>
        <end position="31"/>
    </location>
</feature>
<keyword evidence="3" id="KW-1185">Reference proteome</keyword>
<evidence type="ECO:0000313" key="3">
    <source>
        <dbReference type="Proteomes" id="UP001152622"/>
    </source>
</evidence>
<dbReference type="Proteomes" id="UP001152622">
    <property type="component" value="Chromosome 4"/>
</dbReference>
<protein>
    <submittedName>
        <fullName evidence="2">Uncharacterized protein</fullName>
    </submittedName>
</protein>
<name>A0A9Q1FNY2_SYNKA</name>
<dbReference type="EMBL" id="JAINUF010000004">
    <property type="protein sequence ID" value="KAJ8363165.1"/>
    <property type="molecule type" value="Genomic_DNA"/>
</dbReference>
<organism evidence="2 3">
    <name type="scientific">Synaphobranchus kaupii</name>
    <name type="common">Kaup's arrowtooth eel</name>
    <dbReference type="NCBI Taxonomy" id="118154"/>
    <lineage>
        <taxon>Eukaryota</taxon>
        <taxon>Metazoa</taxon>
        <taxon>Chordata</taxon>
        <taxon>Craniata</taxon>
        <taxon>Vertebrata</taxon>
        <taxon>Euteleostomi</taxon>
        <taxon>Actinopterygii</taxon>
        <taxon>Neopterygii</taxon>
        <taxon>Teleostei</taxon>
        <taxon>Anguilliformes</taxon>
        <taxon>Synaphobranchidae</taxon>
        <taxon>Synaphobranchus</taxon>
    </lineage>
</organism>
<evidence type="ECO:0000313" key="2">
    <source>
        <dbReference type="EMBL" id="KAJ8363165.1"/>
    </source>
</evidence>
<sequence length="192" mass="20173">MPPPRRASQTPVAVKWSGKAEGRTPEPDRTAGCEAKSGGDSPTRTGVASVPARRPSLGLPYLGHSWRVETGCHDSRGAWAEREEGCPASVPGSTRAWPFRAPAFRARAVPSPGLMNATANVTVRSAKTTPPGRRSLTPSVTQCKPCAISPAHLLLPLPAIAPQLRRIRGALPEQPQLNCQIASSAVTGPSPI</sequence>
<reference evidence="2" key="1">
    <citation type="journal article" date="2023" name="Science">
        <title>Genome structures resolve the early diversification of teleost fishes.</title>
        <authorList>
            <person name="Parey E."/>
            <person name="Louis A."/>
            <person name="Montfort J."/>
            <person name="Bouchez O."/>
            <person name="Roques C."/>
            <person name="Iampietro C."/>
            <person name="Lluch J."/>
            <person name="Castinel A."/>
            <person name="Donnadieu C."/>
            <person name="Desvignes T."/>
            <person name="Floi Bucao C."/>
            <person name="Jouanno E."/>
            <person name="Wen M."/>
            <person name="Mejri S."/>
            <person name="Dirks R."/>
            <person name="Jansen H."/>
            <person name="Henkel C."/>
            <person name="Chen W.J."/>
            <person name="Zahm M."/>
            <person name="Cabau C."/>
            <person name="Klopp C."/>
            <person name="Thompson A.W."/>
            <person name="Robinson-Rechavi M."/>
            <person name="Braasch I."/>
            <person name="Lecointre G."/>
            <person name="Bobe J."/>
            <person name="Postlethwait J.H."/>
            <person name="Berthelot C."/>
            <person name="Roest Crollius H."/>
            <person name="Guiguen Y."/>
        </authorList>
    </citation>
    <scope>NUCLEOTIDE SEQUENCE</scope>
    <source>
        <strain evidence="2">WJC10195</strain>
    </source>
</reference>
<comment type="caution">
    <text evidence="2">The sequence shown here is derived from an EMBL/GenBank/DDBJ whole genome shotgun (WGS) entry which is preliminary data.</text>
</comment>
<feature type="region of interest" description="Disordered" evidence="1">
    <location>
        <begin position="1"/>
        <end position="52"/>
    </location>
</feature>
<proteinExistence type="predicted"/>
<accession>A0A9Q1FNY2</accession>
<evidence type="ECO:0000256" key="1">
    <source>
        <dbReference type="SAM" id="MobiDB-lite"/>
    </source>
</evidence>
<gene>
    <name evidence="2" type="ORF">SKAU_G00119960</name>
</gene>